<organism evidence="5 6">
    <name type="scientific">Polaromonas aquatica</name>
    <dbReference type="NCBI Taxonomy" id="332657"/>
    <lineage>
        <taxon>Bacteria</taxon>
        <taxon>Pseudomonadati</taxon>
        <taxon>Pseudomonadota</taxon>
        <taxon>Betaproteobacteria</taxon>
        <taxon>Burkholderiales</taxon>
        <taxon>Comamonadaceae</taxon>
        <taxon>Polaromonas</taxon>
    </lineage>
</organism>
<evidence type="ECO:0000256" key="1">
    <source>
        <dbReference type="ARBA" id="ARBA00023015"/>
    </source>
</evidence>
<dbReference type="PRINTS" id="PR00035">
    <property type="entry name" value="HTHGNTR"/>
</dbReference>
<reference evidence="6" key="1">
    <citation type="journal article" date="2019" name="Int. J. Syst. Evol. Microbiol.">
        <title>The Global Catalogue of Microorganisms (GCM) 10K type strain sequencing project: providing services to taxonomists for standard genome sequencing and annotation.</title>
        <authorList>
            <consortium name="The Broad Institute Genomics Platform"/>
            <consortium name="The Broad Institute Genome Sequencing Center for Infectious Disease"/>
            <person name="Wu L."/>
            <person name="Ma J."/>
        </authorList>
    </citation>
    <scope>NUCLEOTIDE SEQUENCE [LARGE SCALE GENOMIC DNA]</scope>
    <source>
        <strain evidence="6">CCUG 39402</strain>
    </source>
</reference>
<proteinExistence type="predicted"/>
<dbReference type="SMART" id="SM00895">
    <property type="entry name" value="FCD"/>
    <property type="match status" value="1"/>
</dbReference>
<dbReference type="RefSeq" id="WP_371439695.1">
    <property type="nucleotide sequence ID" value="NZ_JBHSRS010000084.1"/>
</dbReference>
<evidence type="ECO:0000313" key="5">
    <source>
        <dbReference type="EMBL" id="MFC6283927.1"/>
    </source>
</evidence>
<sequence>MTAEIISIPRAALHEQVAQRLRQMLVENRIPPGAKLNERELSEVLNVSRTPLREAIKMLAAEGLVELLPNRGAIAVELSEADVLNTFEVMAGLEAQSGELAAQRITDAELAEIKAMHYEMLAAYTRRDLPGYYRLNAAIHRAINAAAKNPVLLATYNQVNARLQALRFRSNQDEDKWRSAVKEHEQMVAALTARDPVAMRAVMASHLANKLSTVIQQLRAAGAGGSSQSKDWKA</sequence>
<dbReference type="InterPro" id="IPR036390">
    <property type="entry name" value="WH_DNA-bd_sf"/>
</dbReference>
<dbReference type="PANTHER" id="PTHR43537">
    <property type="entry name" value="TRANSCRIPTIONAL REGULATOR, GNTR FAMILY"/>
    <property type="match status" value="1"/>
</dbReference>
<dbReference type="PROSITE" id="PS50949">
    <property type="entry name" value="HTH_GNTR"/>
    <property type="match status" value="1"/>
</dbReference>
<dbReference type="InterPro" id="IPR011711">
    <property type="entry name" value="GntR_C"/>
</dbReference>
<dbReference type="CDD" id="cd07377">
    <property type="entry name" value="WHTH_GntR"/>
    <property type="match status" value="1"/>
</dbReference>
<gene>
    <name evidence="5" type="ORF">ACFQND_22080</name>
</gene>
<keyword evidence="2" id="KW-0238">DNA-binding</keyword>
<accession>A0ABW1U4D4</accession>
<dbReference type="Pfam" id="PF07729">
    <property type="entry name" value="FCD"/>
    <property type="match status" value="1"/>
</dbReference>
<protein>
    <submittedName>
        <fullName evidence="5">GntR family transcriptional regulator</fullName>
    </submittedName>
</protein>
<dbReference type="SMART" id="SM00345">
    <property type="entry name" value="HTH_GNTR"/>
    <property type="match status" value="1"/>
</dbReference>
<dbReference type="InterPro" id="IPR036388">
    <property type="entry name" value="WH-like_DNA-bd_sf"/>
</dbReference>
<dbReference type="Gene3D" id="1.20.120.530">
    <property type="entry name" value="GntR ligand-binding domain-like"/>
    <property type="match status" value="1"/>
</dbReference>
<keyword evidence="3" id="KW-0804">Transcription</keyword>
<dbReference type="PANTHER" id="PTHR43537:SF50">
    <property type="entry name" value="TRANSCRIPTIONAL REGULATORY PROTEIN"/>
    <property type="match status" value="1"/>
</dbReference>
<dbReference type="Gene3D" id="1.10.10.10">
    <property type="entry name" value="Winged helix-like DNA-binding domain superfamily/Winged helix DNA-binding domain"/>
    <property type="match status" value="1"/>
</dbReference>
<dbReference type="Pfam" id="PF00392">
    <property type="entry name" value="GntR"/>
    <property type="match status" value="1"/>
</dbReference>
<dbReference type="InterPro" id="IPR000524">
    <property type="entry name" value="Tscrpt_reg_HTH_GntR"/>
</dbReference>
<dbReference type="Proteomes" id="UP001596270">
    <property type="component" value="Unassembled WGS sequence"/>
</dbReference>
<keyword evidence="1" id="KW-0805">Transcription regulation</keyword>
<evidence type="ECO:0000256" key="3">
    <source>
        <dbReference type="ARBA" id="ARBA00023163"/>
    </source>
</evidence>
<dbReference type="SUPFAM" id="SSF48008">
    <property type="entry name" value="GntR ligand-binding domain-like"/>
    <property type="match status" value="1"/>
</dbReference>
<evidence type="ECO:0000256" key="2">
    <source>
        <dbReference type="ARBA" id="ARBA00023125"/>
    </source>
</evidence>
<name>A0ABW1U4D4_9BURK</name>
<comment type="caution">
    <text evidence="5">The sequence shown here is derived from an EMBL/GenBank/DDBJ whole genome shotgun (WGS) entry which is preliminary data.</text>
</comment>
<dbReference type="EMBL" id="JBHSRS010000084">
    <property type="protein sequence ID" value="MFC6283927.1"/>
    <property type="molecule type" value="Genomic_DNA"/>
</dbReference>
<evidence type="ECO:0000313" key="6">
    <source>
        <dbReference type="Proteomes" id="UP001596270"/>
    </source>
</evidence>
<keyword evidence="6" id="KW-1185">Reference proteome</keyword>
<evidence type="ECO:0000259" key="4">
    <source>
        <dbReference type="PROSITE" id="PS50949"/>
    </source>
</evidence>
<feature type="domain" description="HTH gntR-type" evidence="4">
    <location>
        <begin position="11"/>
        <end position="78"/>
    </location>
</feature>
<dbReference type="InterPro" id="IPR008920">
    <property type="entry name" value="TF_FadR/GntR_C"/>
</dbReference>
<dbReference type="SUPFAM" id="SSF46785">
    <property type="entry name" value="Winged helix' DNA-binding domain"/>
    <property type="match status" value="1"/>
</dbReference>